<sequence length="333" mass="36993">MVSIHGHRCLIVVLFTMLLTGAVQYNNSVAYAKTTVVTIGTGGVTDMYYLTGGAISHTIHAKRKLHKVRALVEPTEGSAYNVNTVMAGHHAFGVVRSDHQYQAWKGLAEWDEQGRQKTLRSVFSIYSESMTLVVTEKSGVTQLSELKGKRVNIGSPESAQRRHAIDILQAVGLDHQKDIQAEAFEATDTLRLLQNGRLDACFYTVRHPSRTIREVTSGAFKVRLIPIAGPRIQAWLKTAPYYASSQIPMNYYPEAIHREDVPTVGMKVTFVTSIKVPVLVVYAIVKDVFDNLDQFKKLHPAYALLTKKSMLEGLTAPLHPGALKYYLETGLKP</sequence>
<gene>
    <name evidence="1" type="ORF">ETSY2_48050</name>
</gene>
<reference evidence="1 2" key="1">
    <citation type="journal article" date="2014" name="Nature">
        <title>An environmental bacterial taxon with a large and distinct metabolic repertoire.</title>
        <authorList>
            <person name="Wilson M.C."/>
            <person name="Mori T."/>
            <person name="Ruckert C."/>
            <person name="Uria A.R."/>
            <person name="Helf M.J."/>
            <person name="Takada K."/>
            <person name="Gernert C."/>
            <person name="Steffens U.A."/>
            <person name="Heycke N."/>
            <person name="Schmitt S."/>
            <person name="Rinke C."/>
            <person name="Helfrich E.J."/>
            <person name="Brachmann A.O."/>
            <person name="Gurgui C."/>
            <person name="Wakimoto T."/>
            <person name="Kracht M."/>
            <person name="Crusemann M."/>
            <person name="Hentschel U."/>
            <person name="Abe I."/>
            <person name="Matsunaga S."/>
            <person name="Kalinowski J."/>
            <person name="Takeyama H."/>
            <person name="Piel J."/>
        </authorList>
    </citation>
    <scope>NUCLEOTIDE SEQUENCE [LARGE SCALE GENOMIC DNA]</scope>
    <source>
        <strain evidence="2">TSY2</strain>
    </source>
</reference>
<dbReference type="EMBL" id="AZHX01002309">
    <property type="protein sequence ID" value="ETW95498.1"/>
    <property type="molecule type" value="Genomic_DNA"/>
</dbReference>
<dbReference type="SUPFAM" id="SSF53850">
    <property type="entry name" value="Periplasmic binding protein-like II"/>
    <property type="match status" value="1"/>
</dbReference>
<proteinExistence type="predicted"/>
<dbReference type="HOGENOM" id="CLU_033215_0_1_7"/>
<comment type="caution">
    <text evidence="1">The sequence shown here is derived from an EMBL/GenBank/DDBJ whole genome shotgun (WGS) entry which is preliminary data.</text>
</comment>
<dbReference type="NCBIfam" id="TIGR02122">
    <property type="entry name" value="TRAP_TAXI"/>
    <property type="match status" value="1"/>
</dbReference>
<name>W4LBM5_9BACT</name>
<accession>W4LBM5</accession>
<dbReference type="Proteomes" id="UP000019140">
    <property type="component" value="Unassembled WGS sequence"/>
</dbReference>
<keyword evidence="2" id="KW-1185">Reference proteome</keyword>
<organism evidence="1 2">
    <name type="scientific">Candidatus Entotheonella gemina</name>
    <dbReference type="NCBI Taxonomy" id="1429439"/>
    <lineage>
        <taxon>Bacteria</taxon>
        <taxon>Pseudomonadati</taxon>
        <taxon>Nitrospinota/Tectimicrobiota group</taxon>
        <taxon>Candidatus Tectimicrobiota</taxon>
        <taxon>Candidatus Entotheonellia</taxon>
        <taxon>Candidatus Entotheonellales</taxon>
        <taxon>Candidatus Entotheonellaceae</taxon>
        <taxon>Candidatus Entotheonella</taxon>
    </lineage>
</organism>
<dbReference type="Pfam" id="PF16868">
    <property type="entry name" value="NMT1_3"/>
    <property type="match status" value="1"/>
</dbReference>
<dbReference type="InterPro" id="IPR011852">
    <property type="entry name" value="TRAP_TAXI"/>
</dbReference>
<evidence type="ECO:0000313" key="2">
    <source>
        <dbReference type="Proteomes" id="UP000019140"/>
    </source>
</evidence>
<dbReference type="PANTHER" id="PTHR42941">
    <property type="entry name" value="SLL1037 PROTEIN"/>
    <property type="match status" value="1"/>
</dbReference>
<dbReference type="PATRIC" id="fig|1429439.4.peg.7954"/>
<evidence type="ECO:0000313" key="1">
    <source>
        <dbReference type="EMBL" id="ETW95498.1"/>
    </source>
</evidence>
<dbReference type="PANTHER" id="PTHR42941:SF1">
    <property type="entry name" value="SLL1037 PROTEIN"/>
    <property type="match status" value="1"/>
</dbReference>
<dbReference type="Gene3D" id="3.40.190.10">
    <property type="entry name" value="Periplasmic binding protein-like II"/>
    <property type="match status" value="2"/>
</dbReference>
<dbReference type="AlphaFoldDB" id="W4LBM5"/>
<protein>
    <submittedName>
        <fullName evidence="1">C4-dicarboxylate ABC transporter substrate-binding protein</fullName>
    </submittedName>
</protein>